<dbReference type="Pfam" id="PF00483">
    <property type="entry name" value="NTP_transferase"/>
    <property type="match status" value="1"/>
</dbReference>
<reference evidence="4 5" key="1">
    <citation type="submission" date="2020-05" db="EMBL/GenBank/DDBJ databases">
        <title>Descriptions of Corynebacterium xxxx sp. nov., Corynebacterium yyyy sp. nov. and Corynebacterium zzzz sp. nov.</title>
        <authorList>
            <person name="Zhang G."/>
        </authorList>
    </citation>
    <scope>NUCLEOTIDE SEQUENCE [LARGE SCALE GENOMIC DNA]</scope>
    <source>
        <strain evidence="5">zg-913</strain>
    </source>
</reference>
<dbReference type="SUPFAM" id="SSF53448">
    <property type="entry name" value="Nucleotide-diphospho-sugar transferases"/>
    <property type="match status" value="1"/>
</dbReference>
<dbReference type="Gene3D" id="3.90.550.10">
    <property type="entry name" value="Spore Coat Polysaccharide Biosynthesis Protein SpsA, Chain A"/>
    <property type="match status" value="1"/>
</dbReference>
<keyword evidence="5" id="KW-1185">Reference proteome</keyword>
<dbReference type="InterPro" id="IPR056729">
    <property type="entry name" value="GMPPB_C"/>
</dbReference>
<evidence type="ECO:0000256" key="1">
    <source>
        <dbReference type="ARBA" id="ARBA00007274"/>
    </source>
</evidence>
<proteinExistence type="inferred from homology"/>
<evidence type="ECO:0000313" key="5">
    <source>
        <dbReference type="Proteomes" id="UP000577408"/>
    </source>
</evidence>
<dbReference type="InterPro" id="IPR050486">
    <property type="entry name" value="Mannose-1P_guanyltransferase"/>
</dbReference>
<dbReference type="RefSeq" id="WP_235961949.1">
    <property type="nucleotide sequence ID" value="NZ_JABFED010000009.1"/>
</dbReference>
<dbReference type="InterPro" id="IPR029044">
    <property type="entry name" value="Nucleotide-diphossugar_trans"/>
</dbReference>
<dbReference type="AlphaFoldDB" id="A0A7V8UVZ1"/>
<evidence type="ECO:0000259" key="2">
    <source>
        <dbReference type="Pfam" id="PF00483"/>
    </source>
</evidence>
<dbReference type="EMBL" id="JABFED010000009">
    <property type="protein sequence ID" value="MBA1838285.1"/>
    <property type="molecule type" value="Genomic_DNA"/>
</dbReference>
<dbReference type="Gene3D" id="2.160.10.10">
    <property type="entry name" value="Hexapeptide repeat proteins"/>
    <property type="match status" value="1"/>
</dbReference>
<comment type="caution">
    <text evidence="4">The sequence shown here is derived from an EMBL/GenBank/DDBJ whole genome shotgun (WGS) entry which is preliminary data.</text>
</comment>
<accession>A0A7V8UVZ1</accession>
<dbReference type="CDD" id="cd04181">
    <property type="entry name" value="NTP_transferase"/>
    <property type="match status" value="1"/>
</dbReference>
<evidence type="ECO:0000259" key="3">
    <source>
        <dbReference type="Pfam" id="PF25087"/>
    </source>
</evidence>
<name>A0A7V8UVZ1_9CORY</name>
<protein>
    <submittedName>
        <fullName evidence="4">NDP-sugar synthase</fullName>
    </submittedName>
</protein>
<comment type="similarity">
    <text evidence="1">Belongs to the transferase hexapeptide repeat family.</text>
</comment>
<dbReference type="InterPro" id="IPR005835">
    <property type="entry name" value="NTP_transferase_dom"/>
</dbReference>
<dbReference type="PANTHER" id="PTHR22572">
    <property type="entry name" value="SUGAR-1-PHOSPHATE GUANYL TRANSFERASE"/>
    <property type="match status" value="1"/>
</dbReference>
<feature type="domain" description="Mannose-1-phosphate guanyltransferase C-terminal" evidence="3">
    <location>
        <begin position="264"/>
        <end position="357"/>
    </location>
</feature>
<sequence>MENSQHIAGAQAPDSAVTEMDAVILVGGRGTRLRPLTVSTPKPMLPTAGYPFLAHLLARIREAGMRHVVLGTSYKAEVFEEYFGDGSDFGLEIEYVVEEEALGTGGGIRNVFAKLRYDNAMVFNGDVLSGADLSAIADTHVEKDADVTLHLVRVPDPRAFGSVPTDADGNVLAFLEKTEDPPTDQINAGCYVFKRSVIEQIPAGRVVSVERETFPGLLESGAKVVGHVDSSYWRDMGRPDDFVQGSSDVVRGIAYSPLLQGRTGESLVDESAGVAHGVILMGGTAVGRGCEIGAGSRVDDSVIFDGVTIEPGAMVRNSIIAAGATIGANARITDCVIGEGARIGARCELQAGMRVWPGVEIPDSGVRFSPDA</sequence>
<organism evidence="4 5">
    <name type="scientific">Corynebacterium wankanglinii</name>
    <dbReference type="NCBI Taxonomy" id="2735136"/>
    <lineage>
        <taxon>Bacteria</taxon>
        <taxon>Bacillati</taxon>
        <taxon>Actinomycetota</taxon>
        <taxon>Actinomycetes</taxon>
        <taxon>Mycobacteriales</taxon>
        <taxon>Corynebacteriaceae</taxon>
        <taxon>Corynebacterium</taxon>
    </lineage>
</organism>
<evidence type="ECO:0000313" key="4">
    <source>
        <dbReference type="EMBL" id="MBA1838285.1"/>
    </source>
</evidence>
<dbReference type="Pfam" id="PF25087">
    <property type="entry name" value="GMPPB_C"/>
    <property type="match status" value="1"/>
</dbReference>
<gene>
    <name evidence="4" type="ORF">HMA55_10390</name>
</gene>
<dbReference type="Proteomes" id="UP000577408">
    <property type="component" value="Unassembled WGS sequence"/>
</dbReference>
<feature type="domain" description="Nucleotidyl transferase" evidence="2">
    <location>
        <begin position="22"/>
        <end position="249"/>
    </location>
</feature>